<proteinExistence type="predicted"/>
<feature type="repeat" description="TPR" evidence="1">
    <location>
        <begin position="96"/>
        <end position="129"/>
    </location>
</feature>
<evidence type="ECO:0008006" key="4">
    <source>
        <dbReference type="Google" id="ProtNLM"/>
    </source>
</evidence>
<accession>A0A9W9YX73</accession>
<dbReference type="PROSITE" id="PS50005">
    <property type="entry name" value="TPR"/>
    <property type="match status" value="3"/>
</dbReference>
<keyword evidence="3" id="KW-1185">Reference proteome</keyword>
<dbReference type="SMART" id="SM00028">
    <property type="entry name" value="TPR"/>
    <property type="match status" value="3"/>
</dbReference>
<dbReference type="InterPro" id="IPR011990">
    <property type="entry name" value="TPR-like_helical_dom_sf"/>
</dbReference>
<dbReference type="Pfam" id="PF13374">
    <property type="entry name" value="TPR_10"/>
    <property type="match status" value="1"/>
</dbReference>
<feature type="repeat" description="TPR" evidence="1">
    <location>
        <begin position="53"/>
        <end position="86"/>
    </location>
</feature>
<dbReference type="SUPFAM" id="SSF48452">
    <property type="entry name" value="TPR-like"/>
    <property type="match status" value="1"/>
</dbReference>
<dbReference type="EMBL" id="MU826851">
    <property type="protein sequence ID" value="KAJ7371116.1"/>
    <property type="molecule type" value="Genomic_DNA"/>
</dbReference>
<evidence type="ECO:0000313" key="3">
    <source>
        <dbReference type="Proteomes" id="UP001163046"/>
    </source>
</evidence>
<evidence type="ECO:0000313" key="2">
    <source>
        <dbReference type="EMBL" id="KAJ7371116.1"/>
    </source>
</evidence>
<feature type="repeat" description="TPR" evidence="1">
    <location>
        <begin position="138"/>
        <end position="171"/>
    </location>
</feature>
<dbReference type="PANTHER" id="PTHR19959">
    <property type="entry name" value="KINESIN LIGHT CHAIN"/>
    <property type="match status" value="1"/>
</dbReference>
<evidence type="ECO:0000256" key="1">
    <source>
        <dbReference type="PROSITE-ProRule" id="PRU00339"/>
    </source>
</evidence>
<dbReference type="AlphaFoldDB" id="A0A9W9YX73"/>
<protein>
    <recommendedName>
        <fullName evidence="4">Kinesin light chain</fullName>
    </recommendedName>
</protein>
<dbReference type="Gene3D" id="1.25.40.10">
    <property type="entry name" value="Tetratricopeptide repeat domain"/>
    <property type="match status" value="1"/>
</dbReference>
<organism evidence="2 3">
    <name type="scientific">Desmophyllum pertusum</name>
    <dbReference type="NCBI Taxonomy" id="174260"/>
    <lineage>
        <taxon>Eukaryota</taxon>
        <taxon>Metazoa</taxon>
        <taxon>Cnidaria</taxon>
        <taxon>Anthozoa</taxon>
        <taxon>Hexacorallia</taxon>
        <taxon>Scleractinia</taxon>
        <taxon>Caryophylliina</taxon>
        <taxon>Caryophylliidae</taxon>
        <taxon>Desmophyllum</taxon>
    </lineage>
</organism>
<dbReference type="PANTHER" id="PTHR19959:SF119">
    <property type="entry name" value="FUNGAL LIPASE-LIKE DOMAIN-CONTAINING PROTEIN"/>
    <property type="match status" value="1"/>
</dbReference>
<dbReference type="Pfam" id="PF13424">
    <property type="entry name" value="TPR_12"/>
    <property type="match status" value="1"/>
</dbReference>
<dbReference type="Proteomes" id="UP001163046">
    <property type="component" value="Unassembled WGS sequence"/>
</dbReference>
<dbReference type="OrthoDB" id="381520at2759"/>
<comment type="caution">
    <text evidence="2">The sequence shown here is derived from an EMBL/GenBank/DDBJ whole genome shotgun (WGS) entry which is preliminary data.</text>
</comment>
<reference evidence="2" key="1">
    <citation type="submission" date="2023-01" db="EMBL/GenBank/DDBJ databases">
        <title>Genome assembly of the deep-sea coral Lophelia pertusa.</title>
        <authorList>
            <person name="Herrera S."/>
            <person name="Cordes E."/>
        </authorList>
    </citation>
    <scope>NUCLEOTIDE SEQUENCE</scope>
    <source>
        <strain evidence="2">USNM1676648</strain>
        <tissue evidence="2">Polyp</tissue>
    </source>
</reference>
<dbReference type="InterPro" id="IPR019734">
    <property type="entry name" value="TPR_rpt"/>
</dbReference>
<name>A0A9W9YX73_9CNID</name>
<gene>
    <name evidence="2" type="ORF">OS493_027804</name>
</gene>
<sequence length="184" mass="20715">MMAPHLKVFSSHLKSSNWASDTTTKTYFEYALQIANGENEGEGNSHDRINFIATILNNVGVVYWKLGQFGQAEDHHQHALALLERLNPQNPTPEIADSLNKLGNVSYSLSQFEKAKDYYYRSLSMREELYGDEDATVAASLNNLGSIHSVLGEHHIAKDYYQKSLDLAEKTYGKIHPHVAQSFV</sequence>
<keyword evidence="1" id="KW-0802">TPR repeat</keyword>